<accession>A0A2L0XC98</accession>
<dbReference type="Gene3D" id="1.10.10.10">
    <property type="entry name" value="Winged helix-like DNA-binding domain superfamily/Winged helix DNA-binding domain"/>
    <property type="match status" value="1"/>
</dbReference>
<dbReference type="RefSeq" id="WP_035836917.1">
    <property type="nucleotide sequence ID" value="NZ_CP026544.1"/>
</dbReference>
<organism evidence="2 3">
    <name type="scientific">Cupriavidus metallidurans</name>
    <dbReference type="NCBI Taxonomy" id="119219"/>
    <lineage>
        <taxon>Bacteria</taxon>
        <taxon>Pseudomonadati</taxon>
        <taxon>Pseudomonadota</taxon>
        <taxon>Betaproteobacteria</taxon>
        <taxon>Burkholderiales</taxon>
        <taxon>Burkholderiaceae</taxon>
        <taxon>Cupriavidus</taxon>
    </lineage>
</organism>
<dbReference type="AlphaFoldDB" id="A0A2L0XC98"/>
<evidence type="ECO:0000256" key="1">
    <source>
        <dbReference type="SAM" id="MobiDB-lite"/>
    </source>
</evidence>
<dbReference type="InterPro" id="IPR036388">
    <property type="entry name" value="WH-like_DNA-bd_sf"/>
</dbReference>
<dbReference type="EMBL" id="CP037901">
    <property type="protein sequence ID" value="QBP12456.1"/>
    <property type="molecule type" value="Genomic_DNA"/>
</dbReference>
<dbReference type="SUPFAM" id="SSF46785">
    <property type="entry name" value="Winged helix' DNA-binding domain"/>
    <property type="match status" value="1"/>
</dbReference>
<reference evidence="2 3" key="1">
    <citation type="submission" date="2019-03" db="EMBL/GenBank/DDBJ databases">
        <title>Comparative insights into the high quality Complete genome sequence of highly metal resistant Cupriavidus metallidurans strain BS1 isolated from a gold-copper mine.</title>
        <authorList>
            <person name="Mazhar H.S."/>
            <person name="Rensing C."/>
        </authorList>
    </citation>
    <scope>NUCLEOTIDE SEQUENCE [LARGE SCALE GENOMIC DNA]</scope>
    <source>
        <strain evidence="2 3">BS1</strain>
    </source>
</reference>
<feature type="region of interest" description="Disordered" evidence="1">
    <location>
        <begin position="155"/>
        <end position="193"/>
    </location>
</feature>
<dbReference type="PANTHER" id="PTHR33204">
    <property type="entry name" value="TRANSCRIPTIONAL REGULATOR, MARR FAMILY"/>
    <property type="match status" value="1"/>
</dbReference>
<dbReference type="PROSITE" id="PS51118">
    <property type="entry name" value="HTH_HXLR"/>
    <property type="match status" value="1"/>
</dbReference>
<evidence type="ECO:0000313" key="3">
    <source>
        <dbReference type="Proteomes" id="UP000253772"/>
    </source>
</evidence>
<proteinExistence type="predicted"/>
<dbReference type="PANTHER" id="PTHR33204:SF17">
    <property type="entry name" value="TRANSCRIPTIONAL REGULATORY PROTEIN"/>
    <property type="match status" value="1"/>
</dbReference>
<gene>
    <name evidence="2" type="ORF">DDF84_022235</name>
</gene>
<protein>
    <submittedName>
        <fullName evidence="2">Transcriptional regulator</fullName>
    </submittedName>
</protein>
<feature type="compositionally biased region" description="Low complexity" evidence="1">
    <location>
        <begin position="167"/>
        <end position="186"/>
    </location>
</feature>
<name>A0A2L0XC98_9BURK</name>
<dbReference type="OrthoDB" id="9807069at2"/>
<dbReference type="InterPro" id="IPR036390">
    <property type="entry name" value="WH_DNA-bd_sf"/>
</dbReference>
<evidence type="ECO:0000313" key="2">
    <source>
        <dbReference type="EMBL" id="QBP12456.1"/>
    </source>
</evidence>
<dbReference type="InterPro" id="IPR002577">
    <property type="entry name" value="HTH_HxlR"/>
</dbReference>
<sequence length="193" mass="21726">MFSPNGPDDMQRKTFRNMQCPIARSLERVGEWWSILILRDAFYGTKRFDEFQRNLDIAPNMLTRRLNGLVEEGLLEKRQYSERPPRYEYVLTDCGRDFRPVLLALLAWGNRNFAPEGPSVQIVDRETGKVVEPMLVDTENGEPLQMGRRHVLRAGPAADESTRARLSSATSHMTTAAPAAPAAPLAREAGKVA</sequence>
<dbReference type="Pfam" id="PF01638">
    <property type="entry name" value="HxlR"/>
    <property type="match status" value="1"/>
</dbReference>
<dbReference type="Proteomes" id="UP000253772">
    <property type="component" value="Chromosome c2"/>
</dbReference>